<accession>A0A8J6BIY0</accession>
<proteinExistence type="predicted"/>
<reference evidence="2" key="1">
    <citation type="thesis" date="2020" institute="ProQuest LLC" country="789 East Eisenhower Parkway, Ann Arbor, MI, USA">
        <title>Comparative Genomics and Chromosome Evolution.</title>
        <authorList>
            <person name="Mudd A.B."/>
        </authorList>
    </citation>
    <scope>NUCLEOTIDE SEQUENCE</scope>
    <source>
        <strain evidence="2">HN-11 Male</strain>
        <tissue evidence="2">Kidney and liver</tissue>
    </source>
</reference>
<protein>
    <submittedName>
        <fullName evidence="2">Uncharacterized protein</fullName>
    </submittedName>
</protein>
<evidence type="ECO:0000313" key="3">
    <source>
        <dbReference type="Proteomes" id="UP000770717"/>
    </source>
</evidence>
<dbReference type="Proteomes" id="UP000770717">
    <property type="component" value="Unassembled WGS sequence"/>
</dbReference>
<feature type="region of interest" description="Disordered" evidence="1">
    <location>
        <begin position="60"/>
        <end position="80"/>
    </location>
</feature>
<evidence type="ECO:0000256" key="1">
    <source>
        <dbReference type="SAM" id="MobiDB-lite"/>
    </source>
</evidence>
<name>A0A8J6BIY0_ELECQ</name>
<comment type="caution">
    <text evidence="2">The sequence shown here is derived from an EMBL/GenBank/DDBJ whole genome shotgun (WGS) entry which is preliminary data.</text>
</comment>
<keyword evidence="3" id="KW-1185">Reference proteome</keyword>
<gene>
    <name evidence="2" type="ORF">GDO78_019920</name>
</gene>
<dbReference type="EMBL" id="WNTK01004417">
    <property type="protein sequence ID" value="KAG9464450.1"/>
    <property type="molecule type" value="Genomic_DNA"/>
</dbReference>
<sequence length="80" mass="9392">MEGRRPCWAQWWNTVVTIIDERIILKTKRYPNKLHKDQNWQSDSPLTTNTHNGYQLSFISISSEETSSKGRRKIGPNTNM</sequence>
<organism evidence="2 3">
    <name type="scientific">Eleutherodactylus coqui</name>
    <name type="common">Puerto Rican coqui</name>
    <dbReference type="NCBI Taxonomy" id="57060"/>
    <lineage>
        <taxon>Eukaryota</taxon>
        <taxon>Metazoa</taxon>
        <taxon>Chordata</taxon>
        <taxon>Craniata</taxon>
        <taxon>Vertebrata</taxon>
        <taxon>Euteleostomi</taxon>
        <taxon>Amphibia</taxon>
        <taxon>Batrachia</taxon>
        <taxon>Anura</taxon>
        <taxon>Neobatrachia</taxon>
        <taxon>Hyloidea</taxon>
        <taxon>Eleutherodactylidae</taxon>
        <taxon>Eleutherodactylinae</taxon>
        <taxon>Eleutherodactylus</taxon>
        <taxon>Eleutherodactylus</taxon>
    </lineage>
</organism>
<evidence type="ECO:0000313" key="2">
    <source>
        <dbReference type="EMBL" id="KAG9464450.1"/>
    </source>
</evidence>
<dbReference type="AlphaFoldDB" id="A0A8J6BIY0"/>